<dbReference type="InterPro" id="IPR015815">
    <property type="entry name" value="HIBADH-related"/>
</dbReference>
<dbReference type="Gene3D" id="1.10.1040.10">
    <property type="entry name" value="N-(1-d-carboxylethyl)-l-norvaline Dehydrogenase, domain 2"/>
    <property type="match status" value="1"/>
</dbReference>
<sequence>MTAARIGWIGLGDQGVPLVRRLLASPYDVVLWARREQSLEPFAGTRAALAASPAELGERCDVVGVCVTADADVVDVVVGGGLLEAMRPGTTLVIHSTVAPRTCAALAERAAPQGVHVIDAPVTRDGASHDESRVSLLVGGEADVVERARPVLRAYADFVFHLGPLGSGQHMKIINNTLAVSNLALIFDALRVGEAAGLDPEEMLAALRHTSGGSVMVGLTRFYRPEPRMDYVNLLNKDVGLFAGLVSGQPPSLLNEIARETVDRLLAAGRSGPGAGDPPILKGQ</sequence>
<dbReference type="Pfam" id="PF14833">
    <property type="entry name" value="NAD_binding_11"/>
    <property type="match status" value="1"/>
</dbReference>
<dbReference type="InterPro" id="IPR036291">
    <property type="entry name" value="NAD(P)-bd_dom_sf"/>
</dbReference>
<evidence type="ECO:0000256" key="1">
    <source>
        <dbReference type="ARBA" id="ARBA00009080"/>
    </source>
</evidence>
<reference evidence="7 8" key="1">
    <citation type="submission" date="2019-10" db="EMBL/GenBank/DDBJ databases">
        <title>Whole genome shotgun sequence of Acrocarpospora pleiomorpha NBRC 16267.</title>
        <authorList>
            <person name="Ichikawa N."/>
            <person name="Kimura A."/>
            <person name="Kitahashi Y."/>
            <person name="Komaki H."/>
            <person name="Oguchi A."/>
        </authorList>
    </citation>
    <scope>NUCLEOTIDE SEQUENCE [LARGE SCALE GENOMIC DNA]</scope>
    <source>
        <strain evidence="7 8">NBRC 16267</strain>
    </source>
</reference>
<dbReference type="EMBL" id="BLAF01000004">
    <property type="protein sequence ID" value="GES17288.1"/>
    <property type="molecule type" value="Genomic_DNA"/>
</dbReference>
<evidence type="ECO:0000313" key="7">
    <source>
        <dbReference type="EMBL" id="GES17288.1"/>
    </source>
</evidence>
<dbReference type="Pfam" id="PF03446">
    <property type="entry name" value="NAD_binding_2"/>
    <property type="match status" value="1"/>
</dbReference>
<evidence type="ECO:0000256" key="3">
    <source>
        <dbReference type="ARBA" id="ARBA00023027"/>
    </source>
</evidence>
<comment type="caution">
    <text evidence="7">The sequence shown here is derived from an EMBL/GenBank/DDBJ whole genome shotgun (WGS) entry which is preliminary data.</text>
</comment>
<dbReference type="InterPro" id="IPR006115">
    <property type="entry name" value="6PGDH_NADP-bd"/>
</dbReference>
<dbReference type="AlphaFoldDB" id="A0A5M3XGT7"/>
<keyword evidence="2" id="KW-0560">Oxidoreductase</keyword>
<organism evidence="7 8">
    <name type="scientific">Acrocarpospora pleiomorpha</name>
    <dbReference type="NCBI Taxonomy" id="90975"/>
    <lineage>
        <taxon>Bacteria</taxon>
        <taxon>Bacillati</taxon>
        <taxon>Actinomycetota</taxon>
        <taxon>Actinomycetes</taxon>
        <taxon>Streptosporangiales</taxon>
        <taxon>Streptosporangiaceae</taxon>
        <taxon>Acrocarpospora</taxon>
    </lineage>
</organism>
<evidence type="ECO:0000313" key="8">
    <source>
        <dbReference type="Proteomes" id="UP000377595"/>
    </source>
</evidence>
<dbReference type="RefSeq" id="WP_155342477.1">
    <property type="nucleotide sequence ID" value="NZ_BAAAHM010000001.1"/>
</dbReference>
<keyword evidence="8" id="KW-1185">Reference proteome</keyword>
<gene>
    <name evidence="7" type="ORF">Aple_001830</name>
</gene>
<keyword evidence="3" id="KW-0520">NAD</keyword>
<dbReference type="GO" id="GO:0050661">
    <property type="term" value="F:NADP binding"/>
    <property type="evidence" value="ECO:0007669"/>
    <property type="project" value="InterPro"/>
</dbReference>
<evidence type="ECO:0000256" key="2">
    <source>
        <dbReference type="ARBA" id="ARBA00023002"/>
    </source>
</evidence>
<dbReference type="InterPro" id="IPR029154">
    <property type="entry name" value="HIBADH-like_NADP-bd"/>
</dbReference>
<dbReference type="GO" id="GO:0051287">
    <property type="term" value="F:NAD binding"/>
    <property type="evidence" value="ECO:0007669"/>
    <property type="project" value="InterPro"/>
</dbReference>
<evidence type="ECO:0008006" key="9">
    <source>
        <dbReference type="Google" id="ProtNLM"/>
    </source>
</evidence>
<proteinExistence type="inferred from homology"/>
<feature type="domain" description="3-hydroxyisobutyrate dehydrogenase-like NAD-binding" evidence="6">
    <location>
        <begin position="166"/>
        <end position="246"/>
    </location>
</feature>
<feature type="active site" evidence="4">
    <location>
        <position position="172"/>
    </location>
</feature>
<evidence type="ECO:0000259" key="5">
    <source>
        <dbReference type="Pfam" id="PF03446"/>
    </source>
</evidence>
<evidence type="ECO:0000259" key="6">
    <source>
        <dbReference type="Pfam" id="PF14833"/>
    </source>
</evidence>
<dbReference type="InterPro" id="IPR013328">
    <property type="entry name" value="6PGD_dom2"/>
</dbReference>
<dbReference type="OrthoDB" id="3185659at2"/>
<dbReference type="SUPFAM" id="SSF51735">
    <property type="entry name" value="NAD(P)-binding Rossmann-fold domains"/>
    <property type="match status" value="1"/>
</dbReference>
<dbReference type="PANTHER" id="PTHR43060:SF15">
    <property type="entry name" value="3-HYDROXYISOBUTYRATE DEHYDROGENASE-LIKE 1, MITOCHONDRIAL-RELATED"/>
    <property type="match status" value="1"/>
</dbReference>
<name>A0A5M3XGT7_9ACTN</name>
<dbReference type="PANTHER" id="PTHR43060">
    <property type="entry name" value="3-HYDROXYISOBUTYRATE DEHYDROGENASE-LIKE 1, MITOCHONDRIAL-RELATED"/>
    <property type="match status" value="1"/>
</dbReference>
<feature type="domain" description="6-phosphogluconate dehydrogenase NADP-binding" evidence="5">
    <location>
        <begin position="5"/>
        <end position="163"/>
    </location>
</feature>
<dbReference type="PIRSF" id="PIRSF000103">
    <property type="entry name" value="HIBADH"/>
    <property type="match status" value="1"/>
</dbReference>
<evidence type="ECO:0000256" key="4">
    <source>
        <dbReference type="PIRSR" id="PIRSR000103-1"/>
    </source>
</evidence>
<accession>A0A5M3XGT7</accession>
<protein>
    <recommendedName>
        <fullName evidence="9">6-phosphogluconate dehydrogenase</fullName>
    </recommendedName>
</protein>
<dbReference type="Proteomes" id="UP000377595">
    <property type="component" value="Unassembled WGS sequence"/>
</dbReference>
<dbReference type="Gene3D" id="3.40.50.720">
    <property type="entry name" value="NAD(P)-binding Rossmann-like Domain"/>
    <property type="match status" value="1"/>
</dbReference>
<dbReference type="SUPFAM" id="SSF48179">
    <property type="entry name" value="6-phosphogluconate dehydrogenase C-terminal domain-like"/>
    <property type="match status" value="1"/>
</dbReference>
<dbReference type="InterPro" id="IPR008927">
    <property type="entry name" value="6-PGluconate_DH-like_C_sf"/>
</dbReference>
<comment type="similarity">
    <text evidence="1">Belongs to the HIBADH-related family.</text>
</comment>
<dbReference type="GO" id="GO:0016491">
    <property type="term" value="F:oxidoreductase activity"/>
    <property type="evidence" value="ECO:0007669"/>
    <property type="project" value="UniProtKB-KW"/>
</dbReference>